<keyword evidence="8 13" id="KW-0460">Magnesium</keyword>
<dbReference type="CDD" id="cd16962">
    <property type="entry name" value="RuvC"/>
    <property type="match status" value="1"/>
</dbReference>
<dbReference type="Proteomes" id="UP000279422">
    <property type="component" value="Unassembled WGS sequence"/>
</dbReference>
<evidence type="ECO:0000313" key="16">
    <source>
        <dbReference type="Proteomes" id="UP000279422"/>
    </source>
</evidence>
<feature type="binding site" evidence="13">
    <location>
        <position position="73"/>
    </location>
    <ligand>
        <name>Mg(2+)</name>
        <dbReference type="ChEBI" id="CHEBI:18420"/>
        <label>2</label>
    </ligand>
</feature>
<dbReference type="HAMAP" id="MF_00034">
    <property type="entry name" value="RuvC"/>
    <property type="match status" value="1"/>
</dbReference>
<evidence type="ECO:0000256" key="10">
    <source>
        <dbReference type="ARBA" id="ARBA00023172"/>
    </source>
</evidence>
<feature type="active site" evidence="13">
    <location>
        <position position="7"/>
    </location>
</feature>
<dbReference type="GO" id="GO:0006310">
    <property type="term" value="P:DNA recombination"/>
    <property type="evidence" value="ECO:0007669"/>
    <property type="project" value="UniProtKB-UniRule"/>
</dbReference>
<evidence type="ECO:0000256" key="4">
    <source>
        <dbReference type="ARBA" id="ARBA00022723"/>
    </source>
</evidence>
<gene>
    <name evidence="13" type="primary">ruvC</name>
    <name evidence="15" type="ORF">DRJ00_01650</name>
</gene>
<evidence type="ECO:0000256" key="3">
    <source>
        <dbReference type="ARBA" id="ARBA00022722"/>
    </source>
</evidence>
<evidence type="ECO:0000256" key="11">
    <source>
        <dbReference type="ARBA" id="ARBA00023204"/>
    </source>
</evidence>
<dbReference type="AlphaFoldDB" id="A0A497E798"/>
<dbReference type="Pfam" id="PF02075">
    <property type="entry name" value="RuvC"/>
    <property type="match status" value="1"/>
</dbReference>
<protein>
    <recommendedName>
        <fullName evidence="13 14">Crossover junction endodeoxyribonuclease RuvC</fullName>
        <ecNumber evidence="13 14">3.1.21.10</ecNumber>
    </recommendedName>
    <alternativeName>
        <fullName evidence="13">Holliday junction nuclease RuvC</fullName>
    </alternativeName>
    <alternativeName>
        <fullName evidence="13">Holliday junction resolvase RuvC</fullName>
    </alternativeName>
</protein>
<evidence type="ECO:0000256" key="9">
    <source>
        <dbReference type="ARBA" id="ARBA00023125"/>
    </source>
</evidence>
<feature type="active site" evidence="13">
    <location>
        <position position="146"/>
    </location>
</feature>
<feature type="binding site" evidence="13">
    <location>
        <position position="146"/>
    </location>
    <ligand>
        <name>Mg(2+)</name>
        <dbReference type="ChEBI" id="CHEBI:18420"/>
        <label>1</label>
    </ligand>
</feature>
<accession>A0A497E798</accession>
<reference evidence="15 16" key="1">
    <citation type="submission" date="2018-06" db="EMBL/GenBank/DDBJ databases">
        <title>Extensive metabolic versatility and redundancy in microbially diverse, dynamic hydrothermal sediments.</title>
        <authorList>
            <person name="Dombrowski N."/>
            <person name="Teske A."/>
            <person name="Baker B.J."/>
        </authorList>
    </citation>
    <scope>NUCLEOTIDE SEQUENCE [LARGE SCALE GENOMIC DNA]</scope>
    <source>
        <strain evidence="15">B47_G16</strain>
    </source>
</reference>
<dbReference type="PANTHER" id="PTHR30194">
    <property type="entry name" value="CROSSOVER JUNCTION ENDODEOXYRIBONUCLEASE RUVC"/>
    <property type="match status" value="1"/>
</dbReference>
<dbReference type="EMBL" id="QMPZ01000010">
    <property type="protein sequence ID" value="RLE10368.1"/>
    <property type="molecule type" value="Genomic_DNA"/>
</dbReference>
<keyword evidence="5 13" id="KW-0255">Endonuclease</keyword>
<comment type="catalytic activity">
    <reaction evidence="12 13">
        <text>Endonucleolytic cleavage at a junction such as a reciprocal single-stranded crossover between two homologous DNA duplexes (Holliday junction).</text>
        <dbReference type="EC" id="3.1.21.10"/>
    </reaction>
</comment>
<evidence type="ECO:0000256" key="8">
    <source>
        <dbReference type="ARBA" id="ARBA00022842"/>
    </source>
</evidence>
<dbReference type="InterPro" id="IPR020563">
    <property type="entry name" value="X-over_junc_endoDNase_Mg_BS"/>
</dbReference>
<evidence type="ECO:0000256" key="14">
    <source>
        <dbReference type="NCBIfam" id="TIGR00228"/>
    </source>
</evidence>
<keyword evidence="11 13" id="KW-0234">DNA repair</keyword>
<keyword evidence="10 13" id="KW-0233">DNA recombination</keyword>
<dbReference type="Gene3D" id="3.30.420.10">
    <property type="entry name" value="Ribonuclease H-like superfamily/Ribonuclease H"/>
    <property type="match status" value="1"/>
</dbReference>
<evidence type="ECO:0000256" key="2">
    <source>
        <dbReference type="ARBA" id="ARBA00022490"/>
    </source>
</evidence>
<organism evidence="15 16">
    <name type="scientific">Aerophobetes bacterium</name>
    <dbReference type="NCBI Taxonomy" id="2030807"/>
    <lineage>
        <taxon>Bacteria</taxon>
        <taxon>Candidatus Aerophobota</taxon>
    </lineage>
</organism>
<comment type="subunit">
    <text evidence="13">Homodimer which binds Holliday junction (HJ) DNA. The HJ becomes 2-fold symmetrical on binding to RuvC with unstacked arms; it has a different conformation from HJ DNA in complex with RuvA. In the full resolvosome a probable DNA-RuvA(4)-RuvB(12)-RuvC(2) complex forms which resolves the HJ.</text>
</comment>
<dbReference type="NCBIfam" id="TIGR00228">
    <property type="entry name" value="ruvC"/>
    <property type="match status" value="1"/>
</dbReference>
<evidence type="ECO:0000256" key="6">
    <source>
        <dbReference type="ARBA" id="ARBA00022763"/>
    </source>
</evidence>
<dbReference type="PANTHER" id="PTHR30194:SF3">
    <property type="entry name" value="CROSSOVER JUNCTION ENDODEOXYRIBONUCLEASE RUVC"/>
    <property type="match status" value="1"/>
</dbReference>
<feature type="active site" evidence="13">
    <location>
        <position position="73"/>
    </location>
</feature>
<keyword evidence="3 13" id="KW-0540">Nuclease</keyword>
<evidence type="ECO:0000256" key="12">
    <source>
        <dbReference type="ARBA" id="ARBA00029354"/>
    </source>
</evidence>
<evidence type="ECO:0000256" key="5">
    <source>
        <dbReference type="ARBA" id="ARBA00022759"/>
    </source>
</evidence>
<keyword evidence="6 13" id="KW-0227">DNA damage</keyword>
<dbReference type="NCBIfam" id="NF000711">
    <property type="entry name" value="PRK00039.2-1"/>
    <property type="match status" value="1"/>
</dbReference>
<keyword evidence="7 13" id="KW-0378">Hydrolase</keyword>
<dbReference type="EC" id="3.1.21.10" evidence="13 14"/>
<comment type="similarity">
    <text evidence="1 13">Belongs to the RuvC family.</text>
</comment>
<keyword evidence="2 13" id="KW-0963">Cytoplasm</keyword>
<dbReference type="PRINTS" id="PR00696">
    <property type="entry name" value="RSOLVASERUVC"/>
</dbReference>
<dbReference type="GO" id="GO:0006281">
    <property type="term" value="P:DNA repair"/>
    <property type="evidence" value="ECO:0007669"/>
    <property type="project" value="UniProtKB-UniRule"/>
</dbReference>
<dbReference type="GO" id="GO:0005737">
    <property type="term" value="C:cytoplasm"/>
    <property type="evidence" value="ECO:0007669"/>
    <property type="project" value="UniProtKB-SubCell"/>
</dbReference>
<proteinExistence type="inferred from homology"/>
<keyword evidence="9 13" id="KW-0238">DNA-binding</keyword>
<comment type="caution">
    <text evidence="15">The sequence shown here is derived from an EMBL/GenBank/DDBJ whole genome shotgun (WGS) entry which is preliminary data.</text>
</comment>
<dbReference type="PROSITE" id="PS01321">
    <property type="entry name" value="RUVC"/>
    <property type="match status" value="1"/>
</dbReference>
<dbReference type="SUPFAM" id="SSF53098">
    <property type="entry name" value="Ribonuclease H-like"/>
    <property type="match status" value="1"/>
</dbReference>
<comment type="cofactor">
    <cofactor evidence="13">
        <name>Mg(2+)</name>
        <dbReference type="ChEBI" id="CHEBI:18420"/>
    </cofactor>
    <text evidence="13">Binds 2 Mg(2+) ion per subunit.</text>
</comment>
<keyword evidence="4 13" id="KW-0479">Metal-binding</keyword>
<name>A0A497E798_UNCAE</name>
<dbReference type="InterPro" id="IPR012337">
    <property type="entry name" value="RNaseH-like_sf"/>
</dbReference>
<dbReference type="FunFam" id="3.30.420.10:FF:000002">
    <property type="entry name" value="Crossover junction endodeoxyribonuclease RuvC"/>
    <property type="match status" value="1"/>
</dbReference>
<feature type="binding site" evidence="13">
    <location>
        <position position="7"/>
    </location>
    <ligand>
        <name>Mg(2+)</name>
        <dbReference type="ChEBI" id="CHEBI:18420"/>
        <label>1</label>
    </ligand>
</feature>
<dbReference type="InterPro" id="IPR002176">
    <property type="entry name" value="X-over_junc_endoDNase_RuvC"/>
</dbReference>
<comment type="function">
    <text evidence="13">The RuvA-RuvB-RuvC complex processes Holliday junction (HJ) DNA during genetic recombination and DNA repair. Endonuclease that resolves HJ intermediates. Cleaves cruciform DNA by making single-stranded nicks across the HJ at symmetrical positions within the homologous arms, yielding a 5'-phosphate and a 3'-hydroxyl group; requires a central core of homology in the junction. The consensus cleavage sequence is 5'-(A/T)TT(C/G)-3'. Cleavage occurs on the 3'-side of the TT dinucleotide at the point of strand exchange. HJ branch migration catalyzed by RuvA-RuvB allows RuvC to scan DNA until it finds its consensus sequence, where it cleaves and resolves the cruciform DNA.</text>
</comment>
<dbReference type="GO" id="GO:0008821">
    <property type="term" value="F:crossover junction DNA endonuclease activity"/>
    <property type="evidence" value="ECO:0007669"/>
    <property type="project" value="UniProtKB-UniRule"/>
</dbReference>
<evidence type="ECO:0000256" key="13">
    <source>
        <dbReference type="HAMAP-Rule" id="MF_00034"/>
    </source>
</evidence>
<dbReference type="GO" id="GO:0048476">
    <property type="term" value="C:Holliday junction resolvase complex"/>
    <property type="evidence" value="ECO:0007669"/>
    <property type="project" value="UniProtKB-UniRule"/>
</dbReference>
<comment type="subcellular location">
    <subcellularLocation>
        <location evidence="13">Cytoplasm</location>
    </subcellularLocation>
</comment>
<dbReference type="GO" id="GO:0003677">
    <property type="term" value="F:DNA binding"/>
    <property type="evidence" value="ECO:0007669"/>
    <property type="project" value="UniProtKB-KW"/>
</dbReference>
<evidence type="ECO:0000256" key="7">
    <source>
        <dbReference type="ARBA" id="ARBA00022801"/>
    </source>
</evidence>
<sequence length="169" mass="18686">MIIMGIDPGTAITGYGLLKTSPLEDDGKRCPQVIDYGCIRTPSTEEMAKRLRIIYQKVSEIVHKYHPEEVAIEQVFLNKNSKTALSVGQARGVIMLAASSEGGKIFSYTPLEVKQAITGYGRAKKRQVQHMIKKLLFLPELPFPDDASDAIAVALCHYHSRKLKGLAKS</sequence>
<dbReference type="InterPro" id="IPR036397">
    <property type="entry name" value="RNaseH_sf"/>
</dbReference>
<dbReference type="GO" id="GO:0000287">
    <property type="term" value="F:magnesium ion binding"/>
    <property type="evidence" value="ECO:0007669"/>
    <property type="project" value="UniProtKB-UniRule"/>
</dbReference>
<evidence type="ECO:0000313" key="15">
    <source>
        <dbReference type="EMBL" id="RLE10368.1"/>
    </source>
</evidence>
<evidence type="ECO:0000256" key="1">
    <source>
        <dbReference type="ARBA" id="ARBA00009518"/>
    </source>
</evidence>